<organism evidence="1 2">
    <name type="scientific">Liparis tanakae</name>
    <name type="common">Tanaka's snailfish</name>
    <dbReference type="NCBI Taxonomy" id="230148"/>
    <lineage>
        <taxon>Eukaryota</taxon>
        <taxon>Metazoa</taxon>
        <taxon>Chordata</taxon>
        <taxon>Craniata</taxon>
        <taxon>Vertebrata</taxon>
        <taxon>Euteleostomi</taxon>
        <taxon>Actinopterygii</taxon>
        <taxon>Neopterygii</taxon>
        <taxon>Teleostei</taxon>
        <taxon>Neoteleostei</taxon>
        <taxon>Acanthomorphata</taxon>
        <taxon>Eupercaria</taxon>
        <taxon>Perciformes</taxon>
        <taxon>Cottioidei</taxon>
        <taxon>Cottales</taxon>
        <taxon>Liparidae</taxon>
        <taxon>Liparis</taxon>
    </lineage>
</organism>
<gene>
    <name evidence="1" type="ORF">EYF80_000190</name>
</gene>
<comment type="caution">
    <text evidence="1">The sequence shown here is derived from an EMBL/GenBank/DDBJ whole genome shotgun (WGS) entry which is preliminary data.</text>
</comment>
<evidence type="ECO:0000313" key="2">
    <source>
        <dbReference type="Proteomes" id="UP000314294"/>
    </source>
</evidence>
<protein>
    <submittedName>
        <fullName evidence="1">Uncharacterized protein</fullName>
    </submittedName>
</protein>
<dbReference type="AlphaFoldDB" id="A0A4Z2JHZ1"/>
<dbReference type="Proteomes" id="UP000314294">
    <property type="component" value="Unassembled WGS sequence"/>
</dbReference>
<sequence>MKLVRLTNQHLVSQNSLGSASITQPSRGQAGRDESIWRHAGTGGNISLCERKAIAPLLVYPVTG</sequence>
<accession>A0A4Z2JHZ1</accession>
<name>A0A4Z2JHZ1_9TELE</name>
<evidence type="ECO:0000313" key="1">
    <source>
        <dbReference type="EMBL" id="TNN89587.1"/>
    </source>
</evidence>
<dbReference type="EMBL" id="SRLO01000001">
    <property type="protein sequence ID" value="TNN89587.1"/>
    <property type="molecule type" value="Genomic_DNA"/>
</dbReference>
<proteinExistence type="predicted"/>
<reference evidence="1 2" key="1">
    <citation type="submission" date="2019-03" db="EMBL/GenBank/DDBJ databases">
        <title>First draft genome of Liparis tanakae, snailfish: a comprehensive survey of snailfish specific genes.</title>
        <authorList>
            <person name="Kim W."/>
            <person name="Song I."/>
            <person name="Jeong J.-H."/>
            <person name="Kim D."/>
            <person name="Kim S."/>
            <person name="Ryu S."/>
            <person name="Song J.Y."/>
            <person name="Lee S.K."/>
        </authorList>
    </citation>
    <scope>NUCLEOTIDE SEQUENCE [LARGE SCALE GENOMIC DNA]</scope>
    <source>
        <tissue evidence="1">Muscle</tissue>
    </source>
</reference>
<keyword evidence="2" id="KW-1185">Reference proteome</keyword>